<dbReference type="AlphaFoldDB" id="A0A381VFX8"/>
<proteinExistence type="predicted"/>
<dbReference type="Pfam" id="PF00753">
    <property type="entry name" value="Lactamase_B"/>
    <property type="match status" value="2"/>
</dbReference>
<dbReference type="Gene3D" id="3.60.15.10">
    <property type="entry name" value="Ribonuclease Z/Hydroxyacylglutathione hydrolase-like"/>
    <property type="match status" value="1"/>
</dbReference>
<dbReference type="SUPFAM" id="SSF56281">
    <property type="entry name" value="Metallo-hydrolase/oxidoreductase"/>
    <property type="match status" value="1"/>
</dbReference>
<protein>
    <recommendedName>
        <fullName evidence="1">Metallo-beta-lactamase domain-containing protein</fullName>
    </recommendedName>
</protein>
<dbReference type="InterPro" id="IPR036866">
    <property type="entry name" value="RibonucZ/Hydroxyglut_hydro"/>
</dbReference>
<name>A0A381VFX8_9ZZZZ</name>
<dbReference type="SMART" id="SM00849">
    <property type="entry name" value="Lactamase_B"/>
    <property type="match status" value="1"/>
</dbReference>
<dbReference type="InterPro" id="IPR001279">
    <property type="entry name" value="Metallo-B-lactamas"/>
</dbReference>
<evidence type="ECO:0000259" key="1">
    <source>
        <dbReference type="SMART" id="SM00849"/>
    </source>
</evidence>
<accession>A0A381VFX8</accession>
<reference evidence="2" key="1">
    <citation type="submission" date="2018-05" db="EMBL/GenBank/DDBJ databases">
        <authorList>
            <person name="Lanie J.A."/>
            <person name="Ng W.-L."/>
            <person name="Kazmierczak K.M."/>
            <person name="Andrzejewski T.M."/>
            <person name="Davidsen T.M."/>
            <person name="Wayne K.J."/>
            <person name="Tettelin H."/>
            <person name="Glass J.I."/>
            <person name="Rusch D."/>
            <person name="Podicherti R."/>
            <person name="Tsui H.-C.T."/>
            <person name="Winkler M.E."/>
        </authorList>
    </citation>
    <scope>NUCLEOTIDE SEQUENCE</scope>
</reference>
<dbReference type="EMBL" id="UINC01008735">
    <property type="protein sequence ID" value="SVA39279.1"/>
    <property type="molecule type" value="Genomic_DNA"/>
</dbReference>
<dbReference type="PANTHER" id="PTHR23131">
    <property type="entry name" value="ENDORIBONUCLEASE LACTB2"/>
    <property type="match status" value="1"/>
</dbReference>
<dbReference type="Gene3D" id="1.10.10.10">
    <property type="entry name" value="Winged helix-like DNA-binding domain superfamily/Winged helix DNA-binding domain"/>
    <property type="match status" value="1"/>
</dbReference>
<evidence type="ECO:0000313" key="2">
    <source>
        <dbReference type="EMBL" id="SVA39279.1"/>
    </source>
</evidence>
<dbReference type="InterPro" id="IPR036388">
    <property type="entry name" value="WH-like_DNA-bd_sf"/>
</dbReference>
<dbReference type="InterPro" id="IPR050662">
    <property type="entry name" value="Sec-metab_biosynth-thioest"/>
</dbReference>
<gene>
    <name evidence="2" type="ORF">METZ01_LOCUS92133</name>
</gene>
<sequence length="242" mass="26183">MKPRCIKADNPGPFTLDGTRTYLVGRRRTAIIDPGPNIESHMGALVQEVEGAEKVWILLTHGHSDHAGSGAQLAGLLDAEIVGVGLDVATVLSPGESIHTDSGHLTMFDTPGHSREHVTFHWLDAQAAFPGDVVLGMGDTTWVGDYAGCVADYLDSLNRLRELGCEILYPTHGPPINDPHKTLDMFEEHRRSRIRQVNEILSANSEATVSELVETVYGLTLPKALRGAAEKSIEATLDFLAS</sequence>
<feature type="domain" description="Metallo-beta-lactamase" evidence="1">
    <location>
        <begin position="18"/>
        <end position="172"/>
    </location>
</feature>
<dbReference type="PANTHER" id="PTHR23131:SF0">
    <property type="entry name" value="ENDORIBONUCLEASE LACTB2"/>
    <property type="match status" value="1"/>
</dbReference>
<organism evidence="2">
    <name type="scientific">marine metagenome</name>
    <dbReference type="NCBI Taxonomy" id="408172"/>
    <lineage>
        <taxon>unclassified sequences</taxon>
        <taxon>metagenomes</taxon>
        <taxon>ecological metagenomes</taxon>
    </lineage>
</organism>